<reference evidence="2" key="2">
    <citation type="journal article" date="2023" name="Plants (Basel)">
        <title>Annotation of the Turnera subulata (Passifloraceae) Draft Genome Reveals the S-Locus Evolved after the Divergence of Turneroideae from Passifloroideae in a Stepwise Manner.</title>
        <authorList>
            <person name="Henning P.M."/>
            <person name="Roalson E.H."/>
            <person name="Mir W."/>
            <person name="McCubbin A.G."/>
            <person name="Shore J.S."/>
        </authorList>
    </citation>
    <scope>NUCLEOTIDE SEQUENCE</scope>
    <source>
        <strain evidence="2">F60SS</strain>
    </source>
</reference>
<dbReference type="EMBL" id="JAKUCV010004414">
    <property type="protein sequence ID" value="KAJ4835450.1"/>
    <property type="molecule type" value="Genomic_DNA"/>
</dbReference>
<dbReference type="Proteomes" id="UP001141552">
    <property type="component" value="Unassembled WGS sequence"/>
</dbReference>
<sequence>MSSGSRTRFESTPPPPLPPSLFLVENGVLVFQQRLVVLGSDTGGEVRFSVSKSLPDSAQLVARDSLGCQGNLGILSSMEVPVPAKASVPSNTTTWAGIVQNKSVHPLHFVQPIFADNSKVIQFPSHILEIGSKKYSMCLIGQFMGHAPKLVLFQAMAAKLWGRQGSVSVIPYSEELFLLQFSVESSLARALHGGPWHIGGIPLLLRKWEVGIQPVDFTASLIPVWVQLKQVPFELLTKEGLSYLASAIGKPSHVNQDCSKLLSSDSVSVCVDVDFSKPLREELPISFDGCTRTIGVSYSWKPQYCDLCKKWGHHQMACSTKRSTVQWVPKSTVAVLSNIAPVSTVDSVHTVSTGIVQPSIQTDAPISVSVSIEDKPIDSALVCPSTHCDTAIVSSKPSLSTNANSCSLTTTAAPSVVMGVSSPQQ</sequence>
<gene>
    <name evidence="2" type="ORF">Tsubulata_026830</name>
</gene>
<reference evidence="2" key="1">
    <citation type="submission" date="2022-02" db="EMBL/GenBank/DDBJ databases">
        <authorList>
            <person name="Henning P.M."/>
            <person name="McCubbin A.G."/>
            <person name="Shore J.S."/>
        </authorList>
    </citation>
    <scope>NUCLEOTIDE SEQUENCE</scope>
    <source>
        <strain evidence="2">F60SS</strain>
        <tissue evidence="2">Leaves</tissue>
    </source>
</reference>
<name>A0A9Q0FPV2_9ROSI</name>
<evidence type="ECO:0000313" key="3">
    <source>
        <dbReference type="Proteomes" id="UP001141552"/>
    </source>
</evidence>
<proteinExistence type="predicted"/>
<dbReference type="OrthoDB" id="1751344at2759"/>
<evidence type="ECO:0000313" key="2">
    <source>
        <dbReference type="EMBL" id="KAJ4835450.1"/>
    </source>
</evidence>
<dbReference type="PANTHER" id="PTHR31286:SF180">
    <property type="entry name" value="OS10G0362600 PROTEIN"/>
    <property type="match status" value="1"/>
</dbReference>
<evidence type="ECO:0000259" key="1">
    <source>
        <dbReference type="Pfam" id="PF14111"/>
    </source>
</evidence>
<feature type="domain" description="DUF4283" evidence="1">
    <location>
        <begin position="135"/>
        <end position="214"/>
    </location>
</feature>
<dbReference type="Pfam" id="PF14111">
    <property type="entry name" value="DUF4283"/>
    <property type="match status" value="1"/>
</dbReference>
<protein>
    <recommendedName>
        <fullName evidence="1">DUF4283 domain-containing protein</fullName>
    </recommendedName>
</protein>
<accession>A0A9Q0FPV2</accession>
<dbReference type="InterPro" id="IPR025558">
    <property type="entry name" value="DUF4283"/>
</dbReference>
<organism evidence="2 3">
    <name type="scientific">Turnera subulata</name>
    <dbReference type="NCBI Taxonomy" id="218843"/>
    <lineage>
        <taxon>Eukaryota</taxon>
        <taxon>Viridiplantae</taxon>
        <taxon>Streptophyta</taxon>
        <taxon>Embryophyta</taxon>
        <taxon>Tracheophyta</taxon>
        <taxon>Spermatophyta</taxon>
        <taxon>Magnoliopsida</taxon>
        <taxon>eudicotyledons</taxon>
        <taxon>Gunneridae</taxon>
        <taxon>Pentapetalae</taxon>
        <taxon>rosids</taxon>
        <taxon>fabids</taxon>
        <taxon>Malpighiales</taxon>
        <taxon>Passifloraceae</taxon>
        <taxon>Turnera</taxon>
    </lineage>
</organism>
<dbReference type="InterPro" id="IPR040256">
    <property type="entry name" value="At4g02000-like"/>
</dbReference>
<comment type="caution">
    <text evidence="2">The sequence shown here is derived from an EMBL/GenBank/DDBJ whole genome shotgun (WGS) entry which is preliminary data.</text>
</comment>
<dbReference type="PANTHER" id="PTHR31286">
    <property type="entry name" value="GLYCINE-RICH CELL WALL STRUCTURAL PROTEIN 1.8-LIKE"/>
    <property type="match status" value="1"/>
</dbReference>
<dbReference type="AlphaFoldDB" id="A0A9Q0FPV2"/>
<keyword evidence="3" id="KW-1185">Reference proteome</keyword>